<dbReference type="GO" id="GO:0016747">
    <property type="term" value="F:acyltransferase activity, transferring groups other than amino-acyl groups"/>
    <property type="evidence" value="ECO:0007669"/>
    <property type="project" value="InterPro"/>
</dbReference>
<dbReference type="Proteomes" id="UP000244978">
    <property type="component" value="Unassembled WGS sequence"/>
</dbReference>
<keyword evidence="3" id="KW-1185">Reference proteome</keyword>
<evidence type="ECO:0000313" key="2">
    <source>
        <dbReference type="EMBL" id="PWB96633.1"/>
    </source>
</evidence>
<dbReference type="SUPFAM" id="SSF55729">
    <property type="entry name" value="Acyl-CoA N-acyltransferases (Nat)"/>
    <property type="match status" value="1"/>
</dbReference>
<feature type="domain" description="N-acetyltransferase" evidence="1">
    <location>
        <begin position="7"/>
        <end position="172"/>
    </location>
</feature>
<dbReference type="Gene3D" id="3.40.630.30">
    <property type="match status" value="1"/>
</dbReference>
<dbReference type="PROSITE" id="PS51186">
    <property type="entry name" value="GNAT"/>
    <property type="match status" value="1"/>
</dbReference>
<organism evidence="2 3">
    <name type="scientific">Homoserinimonas hongtaonis</name>
    <dbReference type="NCBI Taxonomy" id="2079791"/>
    <lineage>
        <taxon>Bacteria</taxon>
        <taxon>Bacillati</taxon>
        <taxon>Actinomycetota</taxon>
        <taxon>Actinomycetes</taxon>
        <taxon>Micrococcales</taxon>
        <taxon>Microbacteriaceae</taxon>
        <taxon>Homoserinimonas</taxon>
    </lineage>
</organism>
<gene>
    <name evidence="2" type="ORF">DF220_01365</name>
</gene>
<protein>
    <recommendedName>
        <fullName evidence="1">N-acetyltransferase domain-containing protein</fullName>
    </recommendedName>
</protein>
<dbReference type="RefSeq" id="WP_108996769.1">
    <property type="nucleotide sequence ID" value="NZ_QEEX01000001.1"/>
</dbReference>
<sequence length="234" mass="25072">MRERDGELVSLGTADELARVYRAILEPSFAPEELIPLDALTREMVAGRATALVLPDSDGEPGAVAIVQEVARGIDLLTYLATRADQRGLGTGGRIMRSVLKAARQRDRSLLLAEVEHPLHHPVHPEHGDPEARLRFYGRLGARIVDVPYFQAPVAPDSPPVYGMLLLAFEVDPSLEKEGRLSASAGLVDALSTMTESADADATPVAALLDAARAHEGVRLLPLSRVNEAAVALP</sequence>
<proteinExistence type="predicted"/>
<comment type="caution">
    <text evidence="2">The sequence shown here is derived from an EMBL/GenBank/DDBJ whole genome shotgun (WGS) entry which is preliminary data.</text>
</comment>
<dbReference type="InterPro" id="IPR000182">
    <property type="entry name" value="GNAT_dom"/>
</dbReference>
<dbReference type="EMBL" id="QEEX01000001">
    <property type="protein sequence ID" value="PWB96633.1"/>
    <property type="molecule type" value="Genomic_DNA"/>
</dbReference>
<accession>A0A2U1SYL7</accession>
<name>A0A2U1SYL7_9MICO</name>
<evidence type="ECO:0000313" key="3">
    <source>
        <dbReference type="Proteomes" id="UP000244978"/>
    </source>
</evidence>
<dbReference type="InterPro" id="IPR016181">
    <property type="entry name" value="Acyl_CoA_acyltransferase"/>
</dbReference>
<evidence type="ECO:0000259" key="1">
    <source>
        <dbReference type="PROSITE" id="PS51186"/>
    </source>
</evidence>
<dbReference type="AlphaFoldDB" id="A0A2U1SYL7"/>
<reference evidence="3" key="1">
    <citation type="submission" date="2018-04" db="EMBL/GenBank/DDBJ databases">
        <authorList>
            <person name="Liu S."/>
            <person name="Wang Z."/>
            <person name="Li J."/>
        </authorList>
    </citation>
    <scope>NUCLEOTIDE SEQUENCE [LARGE SCALE GENOMIC DNA]</scope>
    <source>
        <strain evidence="3">S1194</strain>
    </source>
</reference>